<dbReference type="Gene3D" id="3.40.50.80">
    <property type="entry name" value="Nucleotide-binding domain of ferredoxin-NADP reductase (FNR) module"/>
    <property type="match status" value="1"/>
</dbReference>
<feature type="transmembrane region" description="Helical" evidence="10">
    <location>
        <begin position="207"/>
        <end position="226"/>
    </location>
</feature>
<name>A0A6A5U5W4_9PLEO</name>
<keyword evidence="9 10" id="KW-0472">Membrane</keyword>
<dbReference type="Pfam" id="PF08022">
    <property type="entry name" value="FAD_binding_8"/>
    <property type="match status" value="1"/>
</dbReference>
<dbReference type="GO" id="GO:0006879">
    <property type="term" value="P:intracellular iron ion homeostasis"/>
    <property type="evidence" value="ECO:0007669"/>
    <property type="project" value="TreeGrafter"/>
</dbReference>
<dbReference type="PANTHER" id="PTHR32361">
    <property type="entry name" value="FERRIC/CUPRIC REDUCTASE TRANSMEMBRANE COMPONENT"/>
    <property type="match status" value="1"/>
</dbReference>
<comment type="similarity">
    <text evidence="2">Belongs to the ferric reductase (FRE) family.</text>
</comment>
<dbReference type="InterPro" id="IPR039261">
    <property type="entry name" value="FNR_nucleotide-bd"/>
</dbReference>
<evidence type="ECO:0000256" key="6">
    <source>
        <dbReference type="ARBA" id="ARBA00022989"/>
    </source>
</evidence>
<feature type="transmembrane region" description="Helical" evidence="10">
    <location>
        <begin position="172"/>
        <end position="195"/>
    </location>
</feature>
<keyword evidence="5" id="KW-0249">Electron transport</keyword>
<dbReference type="InterPro" id="IPR013121">
    <property type="entry name" value="Fe_red_NAD-bd_6"/>
</dbReference>
<keyword evidence="7" id="KW-0560">Oxidoreductase</keyword>
<dbReference type="Proteomes" id="UP000800035">
    <property type="component" value="Unassembled WGS sequence"/>
</dbReference>
<evidence type="ECO:0000256" key="2">
    <source>
        <dbReference type="ARBA" id="ARBA00006278"/>
    </source>
</evidence>
<accession>A0A6A5U5W4</accession>
<dbReference type="PANTHER" id="PTHR32361:SF28">
    <property type="entry name" value="FRP1P"/>
    <property type="match status" value="1"/>
</dbReference>
<evidence type="ECO:0000256" key="7">
    <source>
        <dbReference type="ARBA" id="ARBA00023002"/>
    </source>
</evidence>
<keyword evidence="8" id="KW-0406">Ion transport</keyword>
<dbReference type="OrthoDB" id="10006946at2759"/>
<dbReference type="InterPro" id="IPR013130">
    <property type="entry name" value="Fe3_Rdtase_TM_dom"/>
</dbReference>
<reference evidence="12" key="1">
    <citation type="journal article" date="2020" name="Stud. Mycol.">
        <title>101 Dothideomycetes genomes: a test case for predicting lifestyles and emergence of pathogens.</title>
        <authorList>
            <person name="Haridas S."/>
            <person name="Albert R."/>
            <person name="Binder M."/>
            <person name="Bloem J."/>
            <person name="Labutti K."/>
            <person name="Salamov A."/>
            <person name="Andreopoulos B."/>
            <person name="Baker S."/>
            <person name="Barry K."/>
            <person name="Bills G."/>
            <person name="Bluhm B."/>
            <person name="Cannon C."/>
            <person name="Castanera R."/>
            <person name="Culley D."/>
            <person name="Daum C."/>
            <person name="Ezra D."/>
            <person name="Gonzalez J."/>
            <person name="Henrissat B."/>
            <person name="Kuo A."/>
            <person name="Liang C."/>
            <person name="Lipzen A."/>
            <person name="Lutzoni F."/>
            <person name="Magnuson J."/>
            <person name="Mondo S."/>
            <person name="Nolan M."/>
            <person name="Ohm R."/>
            <person name="Pangilinan J."/>
            <person name="Park H.-J."/>
            <person name="Ramirez L."/>
            <person name="Alfaro M."/>
            <person name="Sun H."/>
            <person name="Tritt A."/>
            <person name="Yoshinaga Y."/>
            <person name="Zwiers L.-H."/>
            <person name="Turgeon B."/>
            <person name="Goodwin S."/>
            <person name="Spatafora J."/>
            <person name="Crous P."/>
            <person name="Grigoriev I."/>
        </authorList>
    </citation>
    <scope>NUCLEOTIDE SEQUENCE</scope>
    <source>
        <strain evidence="12">CBS 675.92</strain>
    </source>
</reference>
<evidence type="ECO:0000256" key="4">
    <source>
        <dbReference type="ARBA" id="ARBA00022692"/>
    </source>
</evidence>
<dbReference type="GO" id="GO:0006826">
    <property type="term" value="P:iron ion transport"/>
    <property type="evidence" value="ECO:0007669"/>
    <property type="project" value="TreeGrafter"/>
</dbReference>
<evidence type="ECO:0000259" key="11">
    <source>
        <dbReference type="PROSITE" id="PS51384"/>
    </source>
</evidence>
<protein>
    <recommendedName>
        <fullName evidence="11">FAD-binding FR-type domain-containing protein</fullName>
    </recommendedName>
</protein>
<evidence type="ECO:0000256" key="1">
    <source>
        <dbReference type="ARBA" id="ARBA00004141"/>
    </source>
</evidence>
<keyword evidence="4 10" id="KW-0812">Transmembrane</keyword>
<dbReference type="InterPro" id="IPR017927">
    <property type="entry name" value="FAD-bd_FR_type"/>
</dbReference>
<feature type="domain" description="FAD-binding FR-type" evidence="11">
    <location>
        <begin position="258"/>
        <end position="400"/>
    </location>
</feature>
<dbReference type="SFLD" id="SFLDS00052">
    <property type="entry name" value="Ferric_Reductase_Domain"/>
    <property type="match status" value="1"/>
</dbReference>
<evidence type="ECO:0000313" key="12">
    <source>
        <dbReference type="EMBL" id="KAF1958386.1"/>
    </source>
</evidence>
<evidence type="ECO:0000256" key="5">
    <source>
        <dbReference type="ARBA" id="ARBA00022982"/>
    </source>
</evidence>
<keyword evidence="13" id="KW-1185">Reference proteome</keyword>
<evidence type="ECO:0000256" key="10">
    <source>
        <dbReference type="SAM" id="Phobius"/>
    </source>
</evidence>
<dbReference type="InterPro" id="IPR051410">
    <property type="entry name" value="Ferric/Cupric_Reductase"/>
</dbReference>
<dbReference type="EMBL" id="ML976987">
    <property type="protein sequence ID" value="KAF1958386.1"/>
    <property type="molecule type" value="Genomic_DNA"/>
</dbReference>
<organism evidence="12 13">
    <name type="scientific">Byssothecium circinans</name>
    <dbReference type="NCBI Taxonomy" id="147558"/>
    <lineage>
        <taxon>Eukaryota</taxon>
        <taxon>Fungi</taxon>
        <taxon>Dikarya</taxon>
        <taxon>Ascomycota</taxon>
        <taxon>Pezizomycotina</taxon>
        <taxon>Dothideomycetes</taxon>
        <taxon>Pleosporomycetidae</taxon>
        <taxon>Pleosporales</taxon>
        <taxon>Massarineae</taxon>
        <taxon>Massarinaceae</taxon>
        <taxon>Byssothecium</taxon>
    </lineage>
</organism>
<dbReference type="GO" id="GO:0000293">
    <property type="term" value="F:ferric-chelate reductase activity"/>
    <property type="evidence" value="ECO:0007669"/>
    <property type="project" value="UniProtKB-ARBA"/>
</dbReference>
<keyword evidence="6 10" id="KW-1133">Transmembrane helix</keyword>
<feature type="transmembrane region" description="Helical" evidence="10">
    <location>
        <begin position="28"/>
        <end position="50"/>
    </location>
</feature>
<sequence length="582" mass="65677">MVFGYDFVTLNDEQKHARRVLLEYYPAVAQWSVLAVFLGFQFCYLLSWLARQGLDYEQPRSPSFNKRLEGPQTWLKKSRQGCDRAAWWLKKDVISGWGTRAEWIGGGLWTVWLLYLSIVNTGDDYLHLTKRFGIIGASQLPLHYLLAMRAPYSPIQWATRLSHEQLKASHQVLGRIVFLLFSLHAIFYMTFFVLSGFLAKRIKDKDVIFGIISIILFTTISTTALGQVRRWNYLVFYISHVAIANFLIIPLYLHVTHIRPYVWEVLLVNALHLIFRAQRLKTYSGTIKLLPGTDLVQVRIPLTTMHSALNWQPGQHVYLSVPTGSAYSFSVKDQFALRNHTNPFTVASIPVRDKELLLVARTLSGHTKKLADLARSLSSDGQLPSIPLAIEGPYGASTHFPDFSRFDRVLFVAGGVGATFVMPIYRSLIDFHDPDHAGHPEIRFVWAVKKLADTQWAFPSPTEEEGSDTGSESHSTDAVEVFVTRGSGTGLHVIGNGDEVELEEADQLLSMEEEMKKPRKGLVIKTGRPKIGAIVDEVFSQGSSVAVIACGPGRLTKKLNASVEQWVKQGHEVYYHEETFAW</sequence>
<dbReference type="SFLD" id="SFLDG01168">
    <property type="entry name" value="Ferric_reductase_subgroup_(FRE"/>
    <property type="match status" value="1"/>
</dbReference>
<dbReference type="SUPFAM" id="SSF52343">
    <property type="entry name" value="Ferredoxin reductase-like, C-terminal NADP-linked domain"/>
    <property type="match status" value="1"/>
</dbReference>
<feature type="transmembrane region" description="Helical" evidence="10">
    <location>
        <begin position="233"/>
        <end position="252"/>
    </location>
</feature>
<dbReference type="InterPro" id="IPR013112">
    <property type="entry name" value="FAD-bd_8"/>
</dbReference>
<dbReference type="CDD" id="cd06186">
    <property type="entry name" value="NOX_Duox_like_FAD_NADP"/>
    <property type="match status" value="1"/>
</dbReference>
<dbReference type="Pfam" id="PF01794">
    <property type="entry name" value="Ferric_reduct"/>
    <property type="match status" value="1"/>
</dbReference>
<evidence type="ECO:0000256" key="9">
    <source>
        <dbReference type="ARBA" id="ARBA00023136"/>
    </source>
</evidence>
<dbReference type="GO" id="GO:0005886">
    <property type="term" value="C:plasma membrane"/>
    <property type="evidence" value="ECO:0007669"/>
    <property type="project" value="TreeGrafter"/>
</dbReference>
<evidence type="ECO:0000313" key="13">
    <source>
        <dbReference type="Proteomes" id="UP000800035"/>
    </source>
</evidence>
<comment type="subcellular location">
    <subcellularLocation>
        <location evidence="1">Membrane</location>
        <topology evidence="1">Multi-pass membrane protein</topology>
    </subcellularLocation>
</comment>
<dbReference type="AlphaFoldDB" id="A0A6A5U5W4"/>
<evidence type="ECO:0000256" key="3">
    <source>
        <dbReference type="ARBA" id="ARBA00022448"/>
    </source>
</evidence>
<dbReference type="PROSITE" id="PS51384">
    <property type="entry name" value="FAD_FR"/>
    <property type="match status" value="1"/>
</dbReference>
<proteinExistence type="inferred from homology"/>
<dbReference type="GO" id="GO:0015677">
    <property type="term" value="P:copper ion import"/>
    <property type="evidence" value="ECO:0007669"/>
    <property type="project" value="TreeGrafter"/>
</dbReference>
<evidence type="ECO:0000256" key="8">
    <source>
        <dbReference type="ARBA" id="ARBA00023065"/>
    </source>
</evidence>
<keyword evidence="3" id="KW-0813">Transport</keyword>
<dbReference type="Pfam" id="PF08030">
    <property type="entry name" value="NAD_binding_6"/>
    <property type="match status" value="1"/>
</dbReference>
<gene>
    <name evidence="12" type="ORF">CC80DRAFT_30001</name>
</gene>